<dbReference type="InterPro" id="IPR038109">
    <property type="entry name" value="DNA_bind_recomb_sf"/>
</dbReference>
<feature type="domain" description="Recombinase" evidence="3">
    <location>
        <begin position="163"/>
        <end position="266"/>
    </location>
</feature>
<evidence type="ECO:0000313" key="4">
    <source>
        <dbReference type="EMBL" id="TFD85947.1"/>
    </source>
</evidence>
<evidence type="ECO:0000313" key="5">
    <source>
        <dbReference type="Proteomes" id="UP000297626"/>
    </source>
</evidence>
<dbReference type="InterPro" id="IPR025827">
    <property type="entry name" value="Zn_ribbon_recom_dom"/>
</dbReference>
<dbReference type="GO" id="GO:0000150">
    <property type="term" value="F:DNA strand exchange activity"/>
    <property type="evidence" value="ECO:0007669"/>
    <property type="project" value="InterPro"/>
</dbReference>
<dbReference type="InterPro" id="IPR036162">
    <property type="entry name" value="Resolvase-like_N_sf"/>
</dbReference>
<dbReference type="Pfam" id="PF00239">
    <property type="entry name" value="Resolvase"/>
    <property type="match status" value="1"/>
</dbReference>
<dbReference type="SUPFAM" id="SSF53041">
    <property type="entry name" value="Resolvase-like"/>
    <property type="match status" value="1"/>
</dbReference>
<protein>
    <submittedName>
        <fullName evidence="4">Recombinase family protein</fullName>
    </submittedName>
</protein>
<organism evidence="4 5">
    <name type="scientific">Cryobacterium serini</name>
    <dbReference type="NCBI Taxonomy" id="1259201"/>
    <lineage>
        <taxon>Bacteria</taxon>
        <taxon>Bacillati</taxon>
        <taxon>Actinomycetota</taxon>
        <taxon>Actinomycetes</taxon>
        <taxon>Micrococcales</taxon>
        <taxon>Microbacteriaceae</taxon>
        <taxon>Cryobacterium</taxon>
    </lineage>
</organism>
<dbReference type="InterPro" id="IPR050639">
    <property type="entry name" value="SSR_resolvase"/>
</dbReference>
<comment type="caution">
    <text evidence="4">The sequence shown here is derived from an EMBL/GenBank/DDBJ whole genome shotgun (WGS) entry which is preliminary data.</text>
</comment>
<reference evidence="4 5" key="1">
    <citation type="submission" date="2019-03" db="EMBL/GenBank/DDBJ databases">
        <title>Genomics of glacier-inhabiting Cryobacterium strains.</title>
        <authorList>
            <person name="Liu Q."/>
            <person name="Xin Y.-H."/>
        </authorList>
    </citation>
    <scope>NUCLEOTIDE SEQUENCE [LARGE SCALE GENOMIC DNA]</scope>
    <source>
        <strain evidence="4 5">Sr54</strain>
    </source>
</reference>
<dbReference type="Gene3D" id="3.90.1750.20">
    <property type="entry name" value="Putative Large Serine Recombinase, Chain B, Domain 2"/>
    <property type="match status" value="1"/>
</dbReference>
<dbReference type="GO" id="GO:0003677">
    <property type="term" value="F:DNA binding"/>
    <property type="evidence" value="ECO:0007669"/>
    <property type="project" value="InterPro"/>
</dbReference>
<dbReference type="Pfam" id="PF13408">
    <property type="entry name" value="Zn_ribbon_recom"/>
    <property type="match status" value="1"/>
</dbReference>
<feature type="domain" description="Resolvase/invertase-type recombinase catalytic" evidence="2">
    <location>
        <begin position="6"/>
        <end position="154"/>
    </location>
</feature>
<gene>
    <name evidence="4" type="ORF">E3T51_12360</name>
</gene>
<proteinExistence type="predicted"/>
<dbReference type="AlphaFoldDB" id="A0A4R9BLM7"/>
<dbReference type="InterPro" id="IPR006119">
    <property type="entry name" value="Resolv_N"/>
</dbReference>
<sequence length="467" mass="51309">MTKSTNAAIYARISRDVTGEGLGVDRQLADCRKLAADRGWIVAEEYVDNDISAYKGKRRPSYERMLEDISAGQRDAVIVYNTDRLTRRPIELEEFVQICQSAGVEEFATVTADINLGNDDGMFMARILAAVAAKESGRKSERQKRKAREIAEAGKPNGGNLRPFGYERDQVTIVESEAVVLRVLAERYLAGESLMSLANWLQEEGVSSVAGMPWRTTTLRQTLTNPRIAGLRAHNGVVVAVAIWPAIITKATHEQLVAMFARKKVTGRRAPRRYLLSGLLRCGKCGNKLFSSSRKDTRRYVCMSGPDHRGCGRLTIVAAPVEEWLAEAVLMRLDSPAMADALVGRAIADERHAALAAELQSDQAQMKELAELWADKGISMAEWKAAREPIEARIFNLDRQIGQLTGTSTLAGIIGNGEAVRASWDSLNLSRQAAIIAAVLDYATITPKTSAGRVSVDPNRIIATWRL</sequence>
<dbReference type="SMART" id="SM00857">
    <property type="entry name" value="Resolvase"/>
    <property type="match status" value="1"/>
</dbReference>
<feature type="region of interest" description="Disordered" evidence="1">
    <location>
        <begin position="138"/>
        <end position="161"/>
    </location>
</feature>
<name>A0A4R9BLM7_9MICO</name>
<dbReference type="PROSITE" id="PS51737">
    <property type="entry name" value="RECOMBINASE_DNA_BIND"/>
    <property type="match status" value="1"/>
</dbReference>
<dbReference type="PANTHER" id="PTHR30461">
    <property type="entry name" value="DNA-INVERTASE FROM LAMBDOID PROPHAGE"/>
    <property type="match status" value="1"/>
</dbReference>
<dbReference type="Gene3D" id="3.40.50.1390">
    <property type="entry name" value="Resolvase, N-terminal catalytic domain"/>
    <property type="match status" value="1"/>
</dbReference>
<dbReference type="InterPro" id="IPR011109">
    <property type="entry name" value="DNA_bind_recombinase_dom"/>
</dbReference>
<evidence type="ECO:0000259" key="3">
    <source>
        <dbReference type="PROSITE" id="PS51737"/>
    </source>
</evidence>
<evidence type="ECO:0000256" key="1">
    <source>
        <dbReference type="SAM" id="MobiDB-lite"/>
    </source>
</evidence>
<dbReference type="PROSITE" id="PS51736">
    <property type="entry name" value="RECOMBINASES_3"/>
    <property type="match status" value="1"/>
</dbReference>
<keyword evidence="5" id="KW-1185">Reference proteome</keyword>
<evidence type="ECO:0000259" key="2">
    <source>
        <dbReference type="PROSITE" id="PS51736"/>
    </source>
</evidence>
<dbReference type="CDD" id="cd00338">
    <property type="entry name" value="Ser_Recombinase"/>
    <property type="match status" value="1"/>
</dbReference>
<dbReference type="EMBL" id="SOHN01000016">
    <property type="protein sequence ID" value="TFD85947.1"/>
    <property type="molecule type" value="Genomic_DNA"/>
</dbReference>
<dbReference type="PANTHER" id="PTHR30461:SF23">
    <property type="entry name" value="DNA RECOMBINASE-RELATED"/>
    <property type="match status" value="1"/>
</dbReference>
<dbReference type="Proteomes" id="UP000297626">
    <property type="component" value="Unassembled WGS sequence"/>
</dbReference>
<dbReference type="Pfam" id="PF07508">
    <property type="entry name" value="Recombinase"/>
    <property type="match status" value="1"/>
</dbReference>
<dbReference type="RefSeq" id="WP_134530096.1">
    <property type="nucleotide sequence ID" value="NZ_SOHN01000016.1"/>
</dbReference>
<accession>A0A4R9BLM7</accession>